<dbReference type="PROSITE" id="PS50176">
    <property type="entry name" value="ARM_REPEAT"/>
    <property type="match status" value="2"/>
</dbReference>
<dbReference type="PANTHER" id="PTHR23315:SF111">
    <property type="entry name" value="U-BOX DOMAIN-CONTAINING PROTEIN 14"/>
    <property type="match status" value="1"/>
</dbReference>
<keyword evidence="5" id="KW-1185">Reference proteome</keyword>
<dbReference type="InterPro" id="IPR016024">
    <property type="entry name" value="ARM-type_fold"/>
</dbReference>
<dbReference type="AlphaFoldDB" id="A0A1Q3B3D3"/>
<comment type="caution">
    <text evidence="4">The sequence shown here is derived from an EMBL/GenBank/DDBJ whole genome shotgun (WGS) entry which is preliminary data.</text>
</comment>
<dbReference type="InParanoid" id="A0A1Q3B3D3"/>
<feature type="repeat" description="ARM" evidence="3">
    <location>
        <begin position="1"/>
        <end position="40"/>
    </location>
</feature>
<accession>A0A1Q3B3D3</accession>
<dbReference type="Pfam" id="PF00514">
    <property type="entry name" value="Arm"/>
    <property type="match status" value="1"/>
</dbReference>
<dbReference type="InterPro" id="IPR000225">
    <property type="entry name" value="Armadillo"/>
</dbReference>
<dbReference type="Proteomes" id="UP000187406">
    <property type="component" value="Unassembled WGS sequence"/>
</dbReference>
<dbReference type="OrthoDB" id="7537227at2759"/>
<keyword evidence="1" id="KW-0677">Repeat</keyword>
<feature type="repeat" description="ARM" evidence="3">
    <location>
        <begin position="81"/>
        <end position="123"/>
    </location>
</feature>
<dbReference type="SMART" id="SM00185">
    <property type="entry name" value="ARM"/>
    <property type="match status" value="2"/>
</dbReference>
<evidence type="ECO:0000256" key="2">
    <source>
        <dbReference type="ARBA" id="ARBA00022786"/>
    </source>
</evidence>
<dbReference type="SUPFAM" id="SSF48371">
    <property type="entry name" value="ARM repeat"/>
    <property type="match status" value="1"/>
</dbReference>
<evidence type="ECO:0000256" key="1">
    <source>
        <dbReference type="ARBA" id="ARBA00022737"/>
    </source>
</evidence>
<feature type="non-terminal residue" evidence="4">
    <location>
        <position position="1"/>
    </location>
</feature>
<dbReference type="EMBL" id="BDDD01000259">
    <property type="protein sequence ID" value="GAV62536.1"/>
    <property type="molecule type" value="Genomic_DNA"/>
</dbReference>
<organism evidence="4 5">
    <name type="scientific">Cephalotus follicularis</name>
    <name type="common">Albany pitcher plant</name>
    <dbReference type="NCBI Taxonomy" id="3775"/>
    <lineage>
        <taxon>Eukaryota</taxon>
        <taxon>Viridiplantae</taxon>
        <taxon>Streptophyta</taxon>
        <taxon>Embryophyta</taxon>
        <taxon>Tracheophyta</taxon>
        <taxon>Spermatophyta</taxon>
        <taxon>Magnoliopsida</taxon>
        <taxon>eudicotyledons</taxon>
        <taxon>Gunneridae</taxon>
        <taxon>Pentapetalae</taxon>
        <taxon>rosids</taxon>
        <taxon>fabids</taxon>
        <taxon>Oxalidales</taxon>
        <taxon>Cephalotaceae</taxon>
        <taxon>Cephalotus</taxon>
    </lineage>
</organism>
<evidence type="ECO:0000256" key="3">
    <source>
        <dbReference type="PROSITE-ProRule" id="PRU00259"/>
    </source>
</evidence>
<dbReference type="InterPro" id="IPR011989">
    <property type="entry name" value="ARM-like"/>
</dbReference>
<reference evidence="5" key="1">
    <citation type="submission" date="2016-04" db="EMBL/GenBank/DDBJ databases">
        <title>Cephalotus genome sequencing.</title>
        <authorList>
            <person name="Fukushima K."/>
            <person name="Hasebe M."/>
            <person name="Fang X."/>
        </authorList>
    </citation>
    <scope>NUCLEOTIDE SEQUENCE [LARGE SCALE GENOMIC DNA]</scope>
    <source>
        <strain evidence="5">cv. St1</strain>
    </source>
</reference>
<proteinExistence type="predicted"/>
<protein>
    <submittedName>
        <fullName evidence="4">Arm domain-containing protein</fullName>
    </submittedName>
</protein>
<sequence length="189" mass="20282">LVELLSSPDVRDQTQEHAVTTLLNLSINHSNKGTIVNAGAIPDILDVLKHGSMEARENAAATLFSLSVVDENKVATGTGGGPIPALIKLLCEGTPRVKKDAATVIFNLSIYQGNKARAVRAGIVEPPMRSLKDAGGGMVDEALAILAILASYQQGKAIGQAEPFKKLNWQLTKWPFLQWEDDILVITVF</sequence>
<dbReference type="Gene3D" id="1.25.10.10">
    <property type="entry name" value="Leucine-rich Repeat Variant"/>
    <property type="match status" value="1"/>
</dbReference>
<evidence type="ECO:0000313" key="4">
    <source>
        <dbReference type="EMBL" id="GAV62536.1"/>
    </source>
</evidence>
<keyword evidence="2" id="KW-0833">Ubl conjugation pathway</keyword>
<name>A0A1Q3B3D3_CEPFO</name>
<evidence type="ECO:0000313" key="5">
    <source>
        <dbReference type="Proteomes" id="UP000187406"/>
    </source>
</evidence>
<dbReference type="PANTHER" id="PTHR23315">
    <property type="entry name" value="U BOX DOMAIN-CONTAINING"/>
    <property type="match status" value="1"/>
</dbReference>
<gene>
    <name evidence="4" type="ORF">CFOL_v3_06059</name>
</gene>